<keyword evidence="1" id="KW-0677">Repeat</keyword>
<evidence type="ECO:0000256" key="1">
    <source>
        <dbReference type="ARBA" id="ARBA00022737"/>
    </source>
</evidence>
<dbReference type="OrthoDB" id="109250at2759"/>
<dbReference type="Proteomes" id="UP000041254">
    <property type="component" value="Unassembled WGS sequence"/>
</dbReference>
<keyword evidence="3" id="KW-1185">Reference proteome</keyword>
<protein>
    <submittedName>
        <fullName evidence="2">Uncharacterized protein</fullName>
    </submittedName>
</protein>
<dbReference type="Pfam" id="PF01436">
    <property type="entry name" value="NHL"/>
    <property type="match status" value="1"/>
</dbReference>
<accession>A0A0G4G348</accession>
<evidence type="ECO:0000313" key="3">
    <source>
        <dbReference type="Proteomes" id="UP000041254"/>
    </source>
</evidence>
<reference evidence="2 3" key="1">
    <citation type="submission" date="2014-11" db="EMBL/GenBank/DDBJ databases">
        <authorList>
            <person name="Zhu J."/>
            <person name="Qi W."/>
            <person name="Song R."/>
        </authorList>
    </citation>
    <scope>NUCLEOTIDE SEQUENCE [LARGE SCALE GENOMIC DNA]</scope>
</reference>
<sequence length="408" mass="44004">MRPSLSFPFAGCRLPEAPHTVLLTDAGNNAILVCSRDDGTLSCLHGKQWKQPAGIAVFSDTSAVVADSGHHRIKILEMASEGRATGVRVLAGAGHAGYRDGPARDAWFHTPTGLCVVKETSRGCSRRPEATDGRMVLVADSGNSCIRYIKRGIDGQWTVGTLAGSTVPGSIGGLATHCRFGAPSHILPLRLPPATPLPTTDPLTTLPDDMTLLVLDNPPLTTREGEDVTRDEFGCLRFVYRAKNGLMRCRGVGGEWAEGESGAARLRRPMSAAWTSDGRVLICDGSSTHAKIWQLDLGSRRASPLHIFIHHHSQPEVTTPADTDTHMSPRDMFHHGFLPLSLVPCFAPPPAPLPPKRSIEARDSSETEDEYLLTGVMAGVMSRREPPLFILAPCRPLSPYLLQKTATP</sequence>
<dbReference type="VEuPathDB" id="CryptoDB:Vbra_16802"/>
<organism evidence="2 3">
    <name type="scientific">Vitrella brassicaformis (strain CCMP3155)</name>
    <dbReference type="NCBI Taxonomy" id="1169540"/>
    <lineage>
        <taxon>Eukaryota</taxon>
        <taxon>Sar</taxon>
        <taxon>Alveolata</taxon>
        <taxon>Colpodellida</taxon>
        <taxon>Vitrellaceae</taxon>
        <taxon>Vitrella</taxon>
    </lineage>
</organism>
<dbReference type="InterPro" id="IPR001258">
    <property type="entry name" value="NHL_repeat"/>
</dbReference>
<gene>
    <name evidence="2" type="ORF">Vbra_16802</name>
</gene>
<name>A0A0G4G348_VITBC</name>
<dbReference type="InParanoid" id="A0A0G4G348"/>
<evidence type="ECO:0000313" key="2">
    <source>
        <dbReference type="EMBL" id="CEM22525.1"/>
    </source>
</evidence>
<dbReference type="SUPFAM" id="SSF63829">
    <property type="entry name" value="Calcium-dependent phosphotriesterase"/>
    <property type="match status" value="1"/>
</dbReference>
<dbReference type="Gene3D" id="2.40.10.500">
    <property type="match status" value="1"/>
</dbReference>
<dbReference type="PANTHER" id="PTHR46388:SF2">
    <property type="entry name" value="NHL REPEAT-CONTAINING PROTEIN 2"/>
    <property type="match status" value="1"/>
</dbReference>
<dbReference type="Gene3D" id="2.120.10.30">
    <property type="entry name" value="TolB, C-terminal domain"/>
    <property type="match status" value="1"/>
</dbReference>
<dbReference type="AlphaFoldDB" id="A0A0G4G348"/>
<dbReference type="EMBL" id="CDMY01000553">
    <property type="protein sequence ID" value="CEM22525.1"/>
    <property type="molecule type" value="Genomic_DNA"/>
</dbReference>
<dbReference type="STRING" id="1169540.A0A0G4G348"/>
<proteinExistence type="predicted"/>
<dbReference type="InterPro" id="IPR011042">
    <property type="entry name" value="6-blade_b-propeller_TolB-like"/>
</dbReference>
<dbReference type="PANTHER" id="PTHR46388">
    <property type="entry name" value="NHL REPEAT-CONTAINING PROTEIN 2"/>
    <property type="match status" value="1"/>
</dbReference>